<feature type="transmembrane region" description="Helical" evidence="1">
    <location>
        <begin position="239"/>
        <end position="258"/>
    </location>
</feature>
<keyword evidence="1" id="KW-0472">Membrane</keyword>
<keyword evidence="1 2" id="KW-0812">Transmembrane</keyword>
<dbReference type="RefSeq" id="XP_067763233.1">
    <property type="nucleotide sequence ID" value="XM_067908412.1"/>
</dbReference>
<protein>
    <submittedName>
        <fullName evidence="2">Transmembrane domain-containing protein</fullName>
    </submittedName>
</protein>
<organism evidence="2 3">
    <name type="scientific">Spironucleus salmonicida</name>
    <dbReference type="NCBI Taxonomy" id="348837"/>
    <lineage>
        <taxon>Eukaryota</taxon>
        <taxon>Metamonada</taxon>
        <taxon>Diplomonadida</taxon>
        <taxon>Hexamitidae</taxon>
        <taxon>Hexamitinae</taxon>
        <taxon>Spironucleus</taxon>
    </lineage>
</organism>
<sequence>MFQTYNKMLYQNRKLSYQDKLYLIIGQMLKLLLIYQGKDLHIICAAFIMLDSQLYLVHYLLGFLNSLFYYNISTKLVYHIIIMQFLQIIKCSYIIKFNSMYGYVRMISVTLLMALGLIDLCSQLLDYSQVYMIYEYILLLTINQKFYQSSMKNVLPLKYQIIILGISLIFAISTYYAIYCVEILACQIQLTIFSLYTLNQIYQKVNLQHKNHFLLCYYRFFFFLLKLDALYSQKNDNMQIRYLLTSVIVCFLQVAFIFEQNLSTSKTILKLKNIKQCHNQIKLTQLTQFQIQFVTMMKKYYQFPDINNDQLLQNFLQVCKNDLDQCENIVYQISTFKRAQKINFTPTIFSKSNIATQVNDYQFLQMHYDSINKPKLISQLKIYGSNTTYIYEPQMKEKYGLILSFLHHSKQQNITILQNIQFSVESLKILCQAFYYLNDALSQNNFFNQLFQQRVLAYEFQLQNYIQSDLVLLKSNNNIIRHLLNQSPEVLQKVYICDFIAQIVPNYPVKWGGTYQNCVIQVSDQKIYFLKEIMSLLSNIIFQPMLEINLNFYNRILRVSFPQARQLSAANKFYSLFSVIGGQNFIIGQTLNMKQYRVSNSIQIDSDDILYARSIQSIYGMFNISSNIKYFCIKNKQIFIQNENKSYNLSHPLTPDYILKILQ</sequence>
<evidence type="ECO:0000313" key="3">
    <source>
        <dbReference type="Proteomes" id="UP000018208"/>
    </source>
</evidence>
<keyword evidence="1" id="KW-1133">Transmembrane helix</keyword>
<evidence type="ECO:0000256" key="1">
    <source>
        <dbReference type="SAM" id="Phobius"/>
    </source>
</evidence>
<name>A0A9P8LQM2_9EUKA</name>
<reference evidence="2 3" key="1">
    <citation type="journal article" date="2014" name="PLoS Genet.">
        <title>The Genome of Spironucleus salmonicida Highlights a Fish Pathogen Adapted to Fluctuating Environments.</title>
        <authorList>
            <person name="Xu F."/>
            <person name="Jerlstrom-Hultqvist J."/>
            <person name="Einarsson E."/>
            <person name="Astvaldsson A."/>
            <person name="Svard S.G."/>
            <person name="Andersson J.O."/>
        </authorList>
    </citation>
    <scope>NUCLEOTIDE SEQUENCE [LARGE SCALE GENOMIC DNA]</scope>
    <source>
        <strain evidence="2 3">ATCC 50377</strain>
    </source>
</reference>
<feature type="transmembrane region" description="Helical" evidence="1">
    <location>
        <begin position="20"/>
        <end position="35"/>
    </location>
</feature>
<feature type="transmembrane region" description="Helical" evidence="1">
    <location>
        <begin position="159"/>
        <end position="178"/>
    </location>
</feature>
<comment type="caution">
    <text evidence="2">The sequence shown here is derived from an EMBL/GenBank/DDBJ whole genome shotgun (WGS) entry which is preliminary data.</text>
</comment>
<gene>
    <name evidence="2" type="ORF">SS50377_24571</name>
</gene>
<dbReference type="AlphaFoldDB" id="A0A9P8LQM2"/>
<proteinExistence type="predicted"/>
<dbReference type="GeneID" id="94298594"/>
<dbReference type="Proteomes" id="UP000018208">
    <property type="component" value="Unassembled WGS sequence"/>
</dbReference>
<feature type="transmembrane region" description="Helical" evidence="1">
    <location>
        <begin position="107"/>
        <end position="125"/>
    </location>
</feature>
<evidence type="ECO:0000313" key="2">
    <source>
        <dbReference type="EMBL" id="KAH0572460.1"/>
    </source>
</evidence>
<accession>A0A9P8LQM2</accession>
<keyword evidence="3" id="KW-1185">Reference proteome</keyword>
<dbReference type="EMBL" id="AUWU02000005">
    <property type="protein sequence ID" value="KAH0572460.1"/>
    <property type="molecule type" value="Genomic_DNA"/>
</dbReference>
<dbReference type="KEGG" id="ssao:94298594"/>